<name>A0A132PC97_9MYCO</name>
<evidence type="ECO:0000256" key="2">
    <source>
        <dbReference type="ARBA" id="ARBA00022643"/>
    </source>
</evidence>
<dbReference type="InterPro" id="IPR013785">
    <property type="entry name" value="Aldolase_TIM"/>
</dbReference>
<dbReference type="SUPFAM" id="SSF51412">
    <property type="entry name" value="Inosine monophosphate dehydrogenase (IMPDH)"/>
    <property type="match status" value="1"/>
</dbReference>
<dbReference type="CDD" id="cd04730">
    <property type="entry name" value="NPD_like"/>
    <property type="match status" value="1"/>
</dbReference>
<dbReference type="STRING" id="59750.AWC31_17040"/>
<accession>A0A132PC97</accession>
<dbReference type="Proteomes" id="UP000070612">
    <property type="component" value="Unassembled WGS sequence"/>
</dbReference>
<keyword evidence="2" id="KW-0288">FMN</keyword>
<dbReference type="EMBL" id="LGTW01000033">
    <property type="protein sequence ID" value="KWX19949.1"/>
    <property type="molecule type" value="Genomic_DNA"/>
</dbReference>
<keyword evidence="1" id="KW-0285">Flavoprotein</keyword>
<keyword evidence="3" id="KW-0560">Oxidoreductase</keyword>
<dbReference type="Gene3D" id="3.20.20.70">
    <property type="entry name" value="Aldolase class I"/>
    <property type="match status" value="1"/>
</dbReference>
<organism evidence="4 5">
    <name type="scientific">Mycolicibacterium wolinskyi</name>
    <dbReference type="NCBI Taxonomy" id="59750"/>
    <lineage>
        <taxon>Bacteria</taxon>
        <taxon>Bacillati</taxon>
        <taxon>Actinomycetota</taxon>
        <taxon>Actinomycetes</taxon>
        <taxon>Mycobacteriales</taxon>
        <taxon>Mycobacteriaceae</taxon>
        <taxon>Mycolicibacterium</taxon>
    </lineage>
</organism>
<keyword evidence="4" id="KW-0223">Dioxygenase</keyword>
<reference evidence="4 5" key="1">
    <citation type="submission" date="2015-07" db="EMBL/GenBank/DDBJ databases">
        <title>A draft genome sequence of Mycobacterium wolinskyi.</title>
        <authorList>
            <person name="de Man T.J."/>
            <person name="Perry K.A."/>
            <person name="Coulliette A.D."/>
            <person name="Jensen B."/>
            <person name="Toney N.C."/>
            <person name="Limbago B.M."/>
            <person name="Noble-Wang J."/>
        </authorList>
    </citation>
    <scope>NUCLEOTIDE SEQUENCE [LARGE SCALE GENOMIC DNA]</scope>
    <source>
        <strain evidence="4 5">CDC_01</strain>
    </source>
</reference>
<protein>
    <submittedName>
        <fullName evidence="4">2-nitropropane dioxygenase</fullName>
    </submittedName>
</protein>
<dbReference type="AlphaFoldDB" id="A0A132PC97"/>
<evidence type="ECO:0000313" key="4">
    <source>
        <dbReference type="EMBL" id="KWX19949.1"/>
    </source>
</evidence>
<evidence type="ECO:0000256" key="1">
    <source>
        <dbReference type="ARBA" id="ARBA00022630"/>
    </source>
</evidence>
<proteinExistence type="predicted"/>
<dbReference type="InterPro" id="IPR004136">
    <property type="entry name" value="NMO"/>
</dbReference>
<dbReference type="PANTHER" id="PTHR32332:SF20">
    <property type="entry name" value="2-NITROPROPANE DIOXYGENASE-LIKE PROTEIN"/>
    <property type="match status" value="1"/>
</dbReference>
<keyword evidence="5" id="KW-1185">Reference proteome</keyword>
<dbReference type="PATRIC" id="fig|59750.3.peg.4969"/>
<evidence type="ECO:0000313" key="5">
    <source>
        <dbReference type="Proteomes" id="UP000070612"/>
    </source>
</evidence>
<dbReference type="Pfam" id="PF03060">
    <property type="entry name" value="NMO"/>
    <property type="match status" value="1"/>
</dbReference>
<evidence type="ECO:0000256" key="3">
    <source>
        <dbReference type="ARBA" id="ARBA00023002"/>
    </source>
</evidence>
<dbReference type="GO" id="GO:0051213">
    <property type="term" value="F:dioxygenase activity"/>
    <property type="evidence" value="ECO:0007669"/>
    <property type="project" value="UniProtKB-KW"/>
</dbReference>
<dbReference type="PANTHER" id="PTHR32332">
    <property type="entry name" value="2-NITROPROPANE DIOXYGENASE"/>
    <property type="match status" value="1"/>
</dbReference>
<sequence>MGKLKTPLTELVGIEHPVVQTGMGWVAGARLVAATSNAGGLGILASATMTLEELQTAVSKVKAATDKPFGINIRADAGDANERVDLLIREGVKVASFALAPKPELIAKLKDAGVVVIPSVGAAKHAKKVAGWGADAVIVQGGEGGGHTGPVATTLLLPSVLDAVATTGMPVVAAGGFFDGRGLAAALSYGAAGVAMGTRFLLTSDSTVPEAVKQRYLQAALDGTVVSTRVDGMPHRVLRTGLVEKLESGSRARGFTAAVLNAQKFKKMSGMTWRSMIKDGMAMRHGKELTWSQVVMAANTPMLLKAGLVEGNTDAGVLASGQVAGIIDDLPSCAELIENIVADAVERLQAAAALVQ</sequence>
<gene>
    <name evidence="4" type="ORF">AFM11_33185</name>
</gene>
<dbReference type="GO" id="GO:0018580">
    <property type="term" value="F:nitronate monooxygenase activity"/>
    <property type="evidence" value="ECO:0007669"/>
    <property type="project" value="InterPro"/>
</dbReference>
<dbReference type="RefSeq" id="WP_067858545.1">
    <property type="nucleotide sequence ID" value="NZ_LGTW01000033.1"/>
</dbReference>
<comment type="caution">
    <text evidence="4">The sequence shown here is derived from an EMBL/GenBank/DDBJ whole genome shotgun (WGS) entry which is preliminary data.</text>
</comment>